<dbReference type="PANTHER" id="PTHR42921">
    <property type="entry name" value="ACETOACETYL-COA SYNTHETASE"/>
    <property type="match status" value="1"/>
</dbReference>
<feature type="domain" description="Acetyl-coenzyme A synthetase N-terminal" evidence="1">
    <location>
        <begin position="5"/>
        <end position="61"/>
    </location>
</feature>
<evidence type="ECO:0000313" key="3">
    <source>
        <dbReference type="Proteomes" id="UP001054945"/>
    </source>
</evidence>
<reference evidence="2 3" key="1">
    <citation type="submission" date="2021-06" db="EMBL/GenBank/DDBJ databases">
        <title>Caerostris extrusa draft genome.</title>
        <authorList>
            <person name="Kono N."/>
            <person name="Arakawa K."/>
        </authorList>
    </citation>
    <scope>NUCLEOTIDE SEQUENCE [LARGE SCALE GENOMIC DNA]</scope>
</reference>
<keyword evidence="3" id="KW-1185">Reference proteome</keyword>
<organism evidence="2 3">
    <name type="scientific">Caerostris extrusa</name>
    <name type="common">Bark spider</name>
    <name type="synonym">Caerostris bankana</name>
    <dbReference type="NCBI Taxonomy" id="172846"/>
    <lineage>
        <taxon>Eukaryota</taxon>
        <taxon>Metazoa</taxon>
        <taxon>Ecdysozoa</taxon>
        <taxon>Arthropoda</taxon>
        <taxon>Chelicerata</taxon>
        <taxon>Arachnida</taxon>
        <taxon>Araneae</taxon>
        <taxon>Araneomorphae</taxon>
        <taxon>Entelegynae</taxon>
        <taxon>Araneoidea</taxon>
        <taxon>Araneidae</taxon>
        <taxon>Caerostris</taxon>
    </lineage>
</organism>
<dbReference type="SUPFAM" id="SSF56801">
    <property type="entry name" value="Acetyl-CoA synthetase-like"/>
    <property type="match status" value="1"/>
</dbReference>
<gene>
    <name evidence="2" type="ORF">CEXT_52111</name>
</gene>
<dbReference type="Pfam" id="PF16177">
    <property type="entry name" value="ACAS_N"/>
    <property type="match status" value="1"/>
</dbReference>
<dbReference type="EMBL" id="BPLR01012372">
    <property type="protein sequence ID" value="GIY53513.1"/>
    <property type="molecule type" value="Genomic_DNA"/>
</dbReference>
<dbReference type="Gene3D" id="3.40.50.12780">
    <property type="entry name" value="N-terminal domain of ligase-like"/>
    <property type="match status" value="1"/>
</dbReference>
<name>A0AAV4U6R7_CAEEX</name>
<comment type="caution">
    <text evidence="2">The sequence shown here is derived from an EMBL/GenBank/DDBJ whole genome shotgun (WGS) entry which is preliminary data.</text>
</comment>
<dbReference type="Proteomes" id="UP001054945">
    <property type="component" value="Unassembled WGS sequence"/>
</dbReference>
<dbReference type="GO" id="GO:0030729">
    <property type="term" value="F:acetoacetate-CoA ligase activity"/>
    <property type="evidence" value="ECO:0007669"/>
    <property type="project" value="TreeGrafter"/>
</dbReference>
<evidence type="ECO:0000313" key="2">
    <source>
        <dbReference type="EMBL" id="GIY53513.1"/>
    </source>
</evidence>
<dbReference type="AlphaFoldDB" id="A0AAV4U6R7"/>
<proteinExistence type="predicted"/>
<evidence type="ECO:0000259" key="1">
    <source>
        <dbReference type="Pfam" id="PF16177"/>
    </source>
</evidence>
<accession>A0AAV4U6R7</accession>
<dbReference type="PANTHER" id="PTHR42921:SF1">
    <property type="entry name" value="ACETOACETYL-COA SYNTHETASE"/>
    <property type="match status" value="1"/>
</dbReference>
<dbReference type="InterPro" id="IPR032387">
    <property type="entry name" value="ACAS_N"/>
</dbReference>
<dbReference type="InterPro" id="IPR042099">
    <property type="entry name" value="ANL_N_sf"/>
</dbReference>
<sequence>MQNGYHEFHKWSIDNLSDFWAEMWDFVGIISSKRFHTVVDLEVPMHEAKWYEGAKLNYAENLLKYRDDKIAMVQAGEDSAAETTTYAQMYENSKLYAAAFASLV</sequence>
<protein>
    <recommendedName>
        <fullName evidence="1">Acetyl-coenzyme A synthetase N-terminal domain-containing protein</fullName>
    </recommendedName>
</protein>